<evidence type="ECO:0000256" key="7">
    <source>
        <dbReference type="SAM" id="Phobius"/>
    </source>
</evidence>
<feature type="transmembrane region" description="Helical" evidence="7">
    <location>
        <begin position="126"/>
        <end position="144"/>
    </location>
</feature>
<name>A0A6J6DV87_9ZZZZ</name>
<feature type="transmembrane region" description="Helical" evidence="7">
    <location>
        <begin position="335"/>
        <end position="355"/>
    </location>
</feature>
<feature type="transmembrane region" description="Helical" evidence="7">
    <location>
        <begin position="301"/>
        <end position="323"/>
    </location>
</feature>
<keyword evidence="4 7" id="KW-0812">Transmembrane</keyword>
<protein>
    <submittedName>
        <fullName evidence="9">Unannotated protein</fullName>
    </submittedName>
</protein>
<dbReference type="Pfam" id="PF00528">
    <property type="entry name" value="BPD_transp_1"/>
    <property type="match status" value="1"/>
</dbReference>
<comment type="subcellular location">
    <subcellularLocation>
        <location evidence="1">Cell membrane</location>
        <topology evidence="1">Multi-pass membrane protein</topology>
    </subcellularLocation>
</comment>
<reference evidence="9" key="1">
    <citation type="submission" date="2020-05" db="EMBL/GenBank/DDBJ databases">
        <authorList>
            <person name="Chiriac C."/>
            <person name="Salcher M."/>
            <person name="Ghai R."/>
            <person name="Kavagutti S V."/>
        </authorList>
    </citation>
    <scope>NUCLEOTIDE SEQUENCE</scope>
</reference>
<sequence>MIGIVAGVVSMLLASRTGDDELPVAIKLFMQVFSIVVTVAHLVAAYGVFRGIRRARTVSLITNYLLFVVAAAALLHQLGAFTAIGKFGTGLNKAFLPFLVIVVGLLWVLVAGQLRAKNPLAPGPNGLRKAGWGLAALAGVWFVIASDPSGMLSTIADRITQPVTIGTLLVAVGAALATRFMWQRRVAVHFGTTAAEEQTLSGLAFLSPNLIGFMFFFAGPLLFSLVVSFFEWKTTGTGRSFVGIDNYVRALSLDVSSADAANAGNEVLKPGYQVLMHMDWFGQNWVLGARDVEFWLSLRNITIFLVLAVPASVLPALVLSSILASRLPGMRVFRAIYFVPSVAGVIGVAIIWGQLFQSTVGWINYLILRTGEILPFVDPPAEGHPWLSSNSTALLSMVVVFAWMNFGFNTVLYLAGHQSIPKELYEAADIDGANVWQVFRKITVPQLRNTTFYVLITTSILALQLFDIVWILSTPEPGGPNNATTTPVLALYEEAFQGNDQGYASALAWVLFLIIFGFTFAQFRQQKDGATSGGVS</sequence>
<evidence type="ECO:0000256" key="5">
    <source>
        <dbReference type="ARBA" id="ARBA00022989"/>
    </source>
</evidence>
<gene>
    <name evidence="9" type="ORF">UFOPK1493_02159</name>
</gene>
<dbReference type="GO" id="GO:0055085">
    <property type="term" value="P:transmembrane transport"/>
    <property type="evidence" value="ECO:0007669"/>
    <property type="project" value="InterPro"/>
</dbReference>
<feature type="transmembrane region" description="Helical" evidence="7">
    <location>
        <begin position="28"/>
        <end position="49"/>
    </location>
</feature>
<accession>A0A6J6DV87</accession>
<feature type="transmembrane region" description="Helical" evidence="7">
    <location>
        <begin position="502"/>
        <end position="521"/>
    </location>
</feature>
<feature type="domain" description="ABC transmembrane type-1" evidence="8">
    <location>
        <begin position="294"/>
        <end position="522"/>
    </location>
</feature>
<keyword evidence="6 7" id="KW-0472">Membrane</keyword>
<feature type="transmembrane region" description="Helical" evidence="7">
    <location>
        <begin position="61"/>
        <end position="82"/>
    </location>
</feature>
<organism evidence="9">
    <name type="scientific">freshwater metagenome</name>
    <dbReference type="NCBI Taxonomy" id="449393"/>
    <lineage>
        <taxon>unclassified sequences</taxon>
        <taxon>metagenomes</taxon>
        <taxon>ecological metagenomes</taxon>
    </lineage>
</organism>
<dbReference type="EMBL" id="CAEZSR010000080">
    <property type="protein sequence ID" value="CAB4567114.1"/>
    <property type="molecule type" value="Genomic_DNA"/>
</dbReference>
<evidence type="ECO:0000313" key="9">
    <source>
        <dbReference type="EMBL" id="CAB4567114.1"/>
    </source>
</evidence>
<dbReference type="InterPro" id="IPR051393">
    <property type="entry name" value="ABC_transporter_permease"/>
</dbReference>
<keyword evidence="3" id="KW-1003">Cell membrane</keyword>
<keyword evidence="5 7" id="KW-1133">Transmembrane helix</keyword>
<feature type="transmembrane region" description="Helical" evidence="7">
    <location>
        <begin position="450"/>
        <end position="472"/>
    </location>
</feature>
<feature type="transmembrane region" description="Helical" evidence="7">
    <location>
        <begin position="203"/>
        <end position="230"/>
    </location>
</feature>
<dbReference type="GO" id="GO:0005886">
    <property type="term" value="C:plasma membrane"/>
    <property type="evidence" value="ECO:0007669"/>
    <property type="project" value="UniProtKB-SubCell"/>
</dbReference>
<feature type="transmembrane region" description="Helical" evidence="7">
    <location>
        <begin position="164"/>
        <end position="182"/>
    </location>
</feature>
<dbReference type="SUPFAM" id="SSF161098">
    <property type="entry name" value="MetI-like"/>
    <property type="match status" value="1"/>
</dbReference>
<evidence type="ECO:0000259" key="8">
    <source>
        <dbReference type="PROSITE" id="PS50928"/>
    </source>
</evidence>
<keyword evidence="2" id="KW-0813">Transport</keyword>
<dbReference type="AlphaFoldDB" id="A0A6J6DV87"/>
<feature type="transmembrane region" description="Helical" evidence="7">
    <location>
        <begin position="393"/>
        <end position="415"/>
    </location>
</feature>
<feature type="transmembrane region" description="Helical" evidence="7">
    <location>
        <begin position="94"/>
        <end position="114"/>
    </location>
</feature>
<dbReference type="PROSITE" id="PS50928">
    <property type="entry name" value="ABC_TM1"/>
    <property type="match status" value="1"/>
</dbReference>
<evidence type="ECO:0000256" key="6">
    <source>
        <dbReference type="ARBA" id="ARBA00023136"/>
    </source>
</evidence>
<proteinExistence type="predicted"/>
<evidence type="ECO:0000256" key="1">
    <source>
        <dbReference type="ARBA" id="ARBA00004651"/>
    </source>
</evidence>
<dbReference type="InterPro" id="IPR035906">
    <property type="entry name" value="MetI-like_sf"/>
</dbReference>
<dbReference type="PANTHER" id="PTHR30193:SF41">
    <property type="entry name" value="DIACETYLCHITOBIOSE UPTAKE SYSTEM PERMEASE PROTEIN NGCF"/>
    <property type="match status" value="1"/>
</dbReference>
<dbReference type="InterPro" id="IPR000515">
    <property type="entry name" value="MetI-like"/>
</dbReference>
<dbReference type="Gene3D" id="1.10.3720.10">
    <property type="entry name" value="MetI-like"/>
    <property type="match status" value="1"/>
</dbReference>
<dbReference type="CDD" id="cd06261">
    <property type="entry name" value="TM_PBP2"/>
    <property type="match status" value="1"/>
</dbReference>
<dbReference type="PANTHER" id="PTHR30193">
    <property type="entry name" value="ABC TRANSPORTER PERMEASE PROTEIN"/>
    <property type="match status" value="1"/>
</dbReference>
<evidence type="ECO:0000256" key="3">
    <source>
        <dbReference type="ARBA" id="ARBA00022475"/>
    </source>
</evidence>
<evidence type="ECO:0000256" key="2">
    <source>
        <dbReference type="ARBA" id="ARBA00022448"/>
    </source>
</evidence>
<evidence type="ECO:0000256" key="4">
    <source>
        <dbReference type="ARBA" id="ARBA00022692"/>
    </source>
</evidence>